<gene>
    <name evidence="1" type="ORF">GCM10008179_11560</name>
</gene>
<organism evidence="1 2">
    <name type="scientific">Hansschlegelia plantiphila</name>
    <dbReference type="NCBI Taxonomy" id="374655"/>
    <lineage>
        <taxon>Bacteria</taxon>
        <taxon>Pseudomonadati</taxon>
        <taxon>Pseudomonadota</taxon>
        <taxon>Alphaproteobacteria</taxon>
        <taxon>Hyphomicrobiales</taxon>
        <taxon>Methylopilaceae</taxon>
        <taxon>Hansschlegelia</taxon>
    </lineage>
</organism>
<reference evidence="1" key="2">
    <citation type="submission" date="2023-01" db="EMBL/GenBank/DDBJ databases">
        <authorList>
            <person name="Sun Q."/>
            <person name="Evtushenko L."/>
        </authorList>
    </citation>
    <scope>NUCLEOTIDE SEQUENCE</scope>
    <source>
        <strain evidence="1">VKM B-2347</strain>
    </source>
</reference>
<dbReference type="RefSeq" id="WP_271167771.1">
    <property type="nucleotide sequence ID" value="NZ_BSFI01000006.1"/>
</dbReference>
<dbReference type="Pfam" id="PF07845">
    <property type="entry name" value="DUF1636"/>
    <property type="match status" value="1"/>
</dbReference>
<keyword evidence="2" id="KW-1185">Reference proteome</keyword>
<dbReference type="Proteomes" id="UP001143372">
    <property type="component" value="Unassembled WGS sequence"/>
</dbReference>
<evidence type="ECO:0000313" key="1">
    <source>
        <dbReference type="EMBL" id="GLK67518.1"/>
    </source>
</evidence>
<evidence type="ECO:0008006" key="3">
    <source>
        <dbReference type="Google" id="ProtNLM"/>
    </source>
</evidence>
<accession>A0A9W6J0K8</accession>
<sequence>MTAKTTLTVCSTCRPDGAADAEPRPGALLGQAVARALDGSDAGLRIEARAIACLSACSRACSASVAAPGKFAYVIGGLEPADAEALIAFATAHAESADGVPPWRARPEKIRKSTVSRTPPPGVAHPLVAEIAGEDALTPRR</sequence>
<proteinExistence type="predicted"/>
<dbReference type="InterPro" id="IPR012863">
    <property type="entry name" value="DUF1636"/>
</dbReference>
<dbReference type="EMBL" id="BSFI01000006">
    <property type="protein sequence ID" value="GLK67518.1"/>
    <property type="molecule type" value="Genomic_DNA"/>
</dbReference>
<reference evidence="1" key="1">
    <citation type="journal article" date="2014" name="Int. J. Syst. Evol. Microbiol.">
        <title>Complete genome sequence of Corynebacterium casei LMG S-19264T (=DSM 44701T), isolated from a smear-ripened cheese.</title>
        <authorList>
            <consortium name="US DOE Joint Genome Institute (JGI-PGF)"/>
            <person name="Walter F."/>
            <person name="Albersmeier A."/>
            <person name="Kalinowski J."/>
            <person name="Ruckert C."/>
        </authorList>
    </citation>
    <scope>NUCLEOTIDE SEQUENCE</scope>
    <source>
        <strain evidence="1">VKM B-2347</strain>
    </source>
</reference>
<protein>
    <recommendedName>
        <fullName evidence="3">DUF1636 domain-containing protein</fullName>
    </recommendedName>
</protein>
<name>A0A9W6J0K8_9HYPH</name>
<comment type="caution">
    <text evidence="1">The sequence shown here is derived from an EMBL/GenBank/DDBJ whole genome shotgun (WGS) entry which is preliminary data.</text>
</comment>
<evidence type="ECO:0000313" key="2">
    <source>
        <dbReference type="Proteomes" id="UP001143372"/>
    </source>
</evidence>
<dbReference type="AlphaFoldDB" id="A0A9W6J0K8"/>